<gene>
    <name evidence="2" type="ORF">TS85_11845</name>
</gene>
<evidence type="ECO:0000313" key="2">
    <source>
        <dbReference type="EMBL" id="AJP72327.1"/>
    </source>
</evidence>
<evidence type="ECO:0000313" key="3">
    <source>
        <dbReference type="Proteomes" id="UP000032300"/>
    </source>
</evidence>
<dbReference type="OrthoDB" id="5521380at2"/>
<dbReference type="AlphaFoldDB" id="A0A7U4LFB9"/>
<reference evidence="2 3" key="2">
    <citation type="submission" date="2015-02" db="EMBL/GenBank/DDBJ databases">
        <title>The complete genome of Sphingomonas hengshuiensis sp. WHSC-8 isolated from soil of Hengshui Lake.</title>
        <authorList>
            <person name="Wei S."/>
            <person name="Guo J."/>
            <person name="Su C."/>
            <person name="Wu R."/>
            <person name="Zhang Z."/>
            <person name="Liang K."/>
            <person name="Li H."/>
            <person name="Wang T."/>
            <person name="Liu H."/>
            <person name="Zhang C."/>
            <person name="Li Z."/>
            <person name="Wang Q."/>
            <person name="Meng J."/>
        </authorList>
    </citation>
    <scope>NUCLEOTIDE SEQUENCE [LARGE SCALE GENOMIC DNA]</scope>
    <source>
        <strain evidence="2 3">WHSC-8</strain>
    </source>
</reference>
<dbReference type="InterPro" id="IPR027395">
    <property type="entry name" value="WH_DNA-bd_dom"/>
</dbReference>
<accession>A0A7U4LFB9</accession>
<sequence>MSAPALDPVIHAPARLQACAVLSSADEVEFALLRDTLEVSDSVLSKHVKQLEEAGYVKVRKAAIGGRQRTWLALTRAGSKAFAGHVKALQQLAAATVPSGE</sequence>
<dbReference type="InterPro" id="IPR036390">
    <property type="entry name" value="WH_DNA-bd_sf"/>
</dbReference>
<feature type="domain" description="Winged helix DNA-binding" evidence="1">
    <location>
        <begin position="15"/>
        <end position="92"/>
    </location>
</feature>
<protein>
    <recommendedName>
        <fullName evidence="1">Winged helix DNA-binding domain-containing protein</fullName>
    </recommendedName>
</protein>
<dbReference type="Pfam" id="PF13601">
    <property type="entry name" value="HTH_34"/>
    <property type="match status" value="1"/>
</dbReference>
<dbReference type="KEGG" id="sphi:TS85_11845"/>
<keyword evidence="3" id="KW-1185">Reference proteome</keyword>
<dbReference type="RefSeq" id="WP_044332362.1">
    <property type="nucleotide sequence ID" value="NZ_CP010836.1"/>
</dbReference>
<dbReference type="EMBL" id="CP010836">
    <property type="protein sequence ID" value="AJP72327.1"/>
    <property type="molecule type" value="Genomic_DNA"/>
</dbReference>
<dbReference type="SUPFAM" id="SSF46785">
    <property type="entry name" value="Winged helix' DNA-binding domain"/>
    <property type="match status" value="1"/>
</dbReference>
<evidence type="ECO:0000259" key="1">
    <source>
        <dbReference type="Pfam" id="PF13601"/>
    </source>
</evidence>
<dbReference type="InterPro" id="IPR036388">
    <property type="entry name" value="WH-like_DNA-bd_sf"/>
</dbReference>
<dbReference type="PANTHER" id="PTHR37318:SF1">
    <property type="entry name" value="BSL7504 PROTEIN"/>
    <property type="match status" value="1"/>
</dbReference>
<proteinExistence type="predicted"/>
<name>A0A7U4LFB9_9SPHN</name>
<dbReference type="Gene3D" id="1.10.10.10">
    <property type="entry name" value="Winged helix-like DNA-binding domain superfamily/Winged helix DNA-binding domain"/>
    <property type="match status" value="1"/>
</dbReference>
<dbReference type="Proteomes" id="UP000032300">
    <property type="component" value="Chromosome"/>
</dbReference>
<dbReference type="PANTHER" id="PTHR37318">
    <property type="entry name" value="BSL7504 PROTEIN"/>
    <property type="match status" value="1"/>
</dbReference>
<organism evidence="2 3">
    <name type="scientific">Sphingomonas hengshuiensis</name>
    <dbReference type="NCBI Taxonomy" id="1609977"/>
    <lineage>
        <taxon>Bacteria</taxon>
        <taxon>Pseudomonadati</taxon>
        <taxon>Pseudomonadota</taxon>
        <taxon>Alphaproteobacteria</taxon>
        <taxon>Sphingomonadales</taxon>
        <taxon>Sphingomonadaceae</taxon>
        <taxon>Sphingomonas</taxon>
    </lineage>
</organism>
<reference evidence="2 3" key="1">
    <citation type="journal article" date="2015" name="Int. J. Syst. Evol. Microbiol.">
        <title>Sphingomonas hengshuiensis sp. nov., isolated from lake wetland.</title>
        <authorList>
            <person name="Wei S."/>
            <person name="Wang T."/>
            <person name="Liu H."/>
            <person name="Zhang C."/>
            <person name="Guo J."/>
            <person name="Wang Q."/>
            <person name="Liang K."/>
            <person name="Zhang Z."/>
        </authorList>
    </citation>
    <scope>NUCLEOTIDE SEQUENCE [LARGE SCALE GENOMIC DNA]</scope>
    <source>
        <strain evidence="2 3">WHSC-8</strain>
    </source>
</reference>